<evidence type="ECO:0000313" key="1">
    <source>
        <dbReference type="EMBL" id="AFL51294.1"/>
    </source>
</evidence>
<dbReference type="EMBL" id="CP003563">
    <property type="protein sequence ID" value="AFL51294.1"/>
    <property type="molecule type" value="Genomic_DNA"/>
</dbReference>
<organism evidence="1 2">
    <name type="scientific">Sinorhizobium fredii (strain USDA 257)</name>
    <dbReference type="NCBI Taxonomy" id="1185652"/>
    <lineage>
        <taxon>Bacteria</taxon>
        <taxon>Pseudomonadati</taxon>
        <taxon>Pseudomonadota</taxon>
        <taxon>Alphaproteobacteria</taxon>
        <taxon>Hyphomicrobiales</taxon>
        <taxon>Rhizobiaceae</taxon>
        <taxon>Sinorhizobium/Ensifer group</taxon>
        <taxon>Sinorhizobium</taxon>
    </lineage>
</organism>
<dbReference type="KEGG" id="sfd:USDA257_c27210"/>
<name>I3X5Y8_SINF2</name>
<dbReference type="PATRIC" id="fig|1185652.3.peg.2818"/>
<dbReference type="HOGENOM" id="CLU_3257895_0_0_5"/>
<proteinExistence type="predicted"/>
<reference evidence="1 2" key="1">
    <citation type="journal article" date="2012" name="J. Bacteriol.">
        <title>Complete genome sequence of the broad-host-range strain Sinorhizobium fredii USDA257.</title>
        <authorList>
            <person name="Schuldes J."/>
            <person name="Rodriguez Orbegoso M."/>
            <person name="Schmeisser C."/>
            <person name="Krishnan H.B."/>
            <person name="Daniel R."/>
            <person name="Streit W.R."/>
        </authorList>
    </citation>
    <scope>NUCLEOTIDE SEQUENCE [LARGE SCALE GENOMIC DNA]</scope>
    <source>
        <strain evidence="1 2">USDA 257</strain>
    </source>
</reference>
<dbReference type="Proteomes" id="UP000006180">
    <property type="component" value="Chromosome"/>
</dbReference>
<gene>
    <name evidence="1" type="ORF">USDA257_c27210</name>
</gene>
<accession>I3X5Y8</accession>
<evidence type="ECO:0000313" key="2">
    <source>
        <dbReference type="Proteomes" id="UP000006180"/>
    </source>
</evidence>
<protein>
    <submittedName>
        <fullName evidence="1">Uncharacterized protein</fullName>
    </submittedName>
</protein>
<sequence length="42" mass="4741">MPPDRAALAMATSRVIVDRPFKLLKFYSIDHFLARHKMPGAA</sequence>
<dbReference type="AlphaFoldDB" id="I3X5Y8"/>